<keyword evidence="1 2" id="KW-0694">RNA-binding</keyword>
<feature type="compositionally biased region" description="Basic and acidic residues" evidence="3">
    <location>
        <begin position="525"/>
        <end position="534"/>
    </location>
</feature>
<evidence type="ECO:0000256" key="2">
    <source>
        <dbReference type="PROSITE-ProRule" id="PRU00176"/>
    </source>
</evidence>
<keyword evidence="4" id="KW-1133">Transmembrane helix</keyword>
<evidence type="ECO:0000313" key="5">
    <source>
        <dbReference type="EnsemblPlants" id="EMT06843"/>
    </source>
</evidence>
<feature type="compositionally biased region" description="Polar residues" evidence="3">
    <location>
        <begin position="619"/>
        <end position="638"/>
    </location>
</feature>
<protein>
    <submittedName>
        <fullName evidence="5">Putative RNA-binding protein rbpE</fullName>
    </submittedName>
</protein>
<feature type="compositionally biased region" description="Basic and acidic residues" evidence="3">
    <location>
        <begin position="577"/>
        <end position="586"/>
    </location>
</feature>
<feature type="compositionally biased region" description="Basic and acidic residues" evidence="3">
    <location>
        <begin position="551"/>
        <end position="560"/>
    </location>
</feature>
<dbReference type="PROSITE" id="PS50102">
    <property type="entry name" value="RRM"/>
    <property type="match status" value="1"/>
</dbReference>
<organism evidence="5">
    <name type="scientific">Aegilops tauschii</name>
    <name type="common">Tausch's goatgrass</name>
    <name type="synonym">Aegilops squarrosa</name>
    <dbReference type="NCBI Taxonomy" id="37682"/>
    <lineage>
        <taxon>Eukaryota</taxon>
        <taxon>Viridiplantae</taxon>
        <taxon>Streptophyta</taxon>
        <taxon>Embryophyta</taxon>
        <taxon>Tracheophyta</taxon>
        <taxon>Spermatophyta</taxon>
        <taxon>Magnoliopsida</taxon>
        <taxon>Liliopsida</taxon>
        <taxon>Poales</taxon>
        <taxon>Poaceae</taxon>
        <taxon>BOP clade</taxon>
        <taxon>Pooideae</taxon>
        <taxon>Triticodae</taxon>
        <taxon>Triticeae</taxon>
        <taxon>Triticinae</taxon>
        <taxon>Aegilops</taxon>
    </lineage>
</organism>
<name>M8BJB0_AEGTA</name>
<dbReference type="SUPFAM" id="SSF54928">
    <property type="entry name" value="RNA-binding domain, RBD"/>
    <property type="match status" value="1"/>
</dbReference>
<feature type="region of interest" description="Disordered" evidence="3">
    <location>
        <begin position="275"/>
        <end position="329"/>
    </location>
</feature>
<keyword evidence="4" id="KW-0812">Transmembrane</keyword>
<reference evidence="5" key="1">
    <citation type="submission" date="2015-06" db="UniProtKB">
        <authorList>
            <consortium name="EnsemblPlants"/>
        </authorList>
    </citation>
    <scope>IDENTIFICATION</scope>
</reference>
<dbReference type="PANTHER" id="PTHR48027">
    <property type="entry name" value="HETEROGENEOUS NUCLEAR RIBONUCLEOPROTEIN 87F-RELATED"/>
    <property type="match status" value="1"/>
</dbReference>
<dbReference type="SMART" id="SM00360">
    <property type="entry name" value="RRM"/>
    <property type="match status" value="1"/>
</dbReference>
<dbReference type="EnsemblPlants" id="EMT06843">
    <property type="protein sequence ID" value="EMT06843"/>
    <property type="gene ID" value="F775_32268"/>
</dbReference>
<dbReference type="Gene3D" id="3.30.70.330">
    <property type="match status" value="1"/>
</dbReference>
<feature type="region of interest" description="Disordered" evidence="3">
    <location>
        <begin position="401"/>
        <end position="420"/>
    </location>
</feature>
<evidence type="ECO:0000256" key="1">
    <source>
        <dbReference type="ARBA" id="ARBA00022884"/>
    </source>
</evidence>
<evidence type="ECO:0000256" key="3">
    <source>
        <dbReference type="SAM" id="MobiDB-lite"/>
    </source>
</evidence>
<dbReference type="AlphaFoldDB" id="M8BJB0"/>
<feature type="compositionally biased region" description="Basic and acidic residues" evidence="3">
    <location>
        <begin position="490"/>
        <end position="504"/>
    </location>
</feature>
<sequence length="862" mass="95171">MEEGELRYKVVSTPVRVLLSVVSLPNLPLIFGAGILVGDGGGESGCTDRSLIVNATSQMDYISPERSLDGTCGDPGPLFGDQDGCLLEHMDYHGEGITQPESPPLNDGLLVDAADQISYLSADSVPYMNDQIMCNTMKSASTSPASPLKQDEEHHVHIESDMQNDAAERKVHHNDDCEVRTTSPGYDVHQNTEVVEGVLPPELHESSGNDISNFQQETTHSDAYLGDSMLADNSSRDYQFSNSGDDDDEIPNSSAPQMGNKDNRKLHETFHNEVNGTEDDQMNGGNSNPHDEHDNENFNSAIAPSYLDGMEQEDPGTENGISTPGNQWDSPPERVIIWLTLEAHQQDIGPNLLDLLKTMTPTVEELPHMSCLHMHGITLQKEKHNIGVEMGRRAEDLHPLEEEMGHRSEDQLPLKEEMGHRDEDQLRLEEDMVHHAEDLHPLKEEMGHLAEDLHPPKEDMGHHDEDLHPLKGGMGHHGEDLHPLKGGMGHHGEDLHLLKEEPRPRGGVHQGGGIPQQGGIPLQEGETHQEREIPHQGGGIPQQGGIPLQEGETHQEREIPHQGGGIPQQGGIPLQEGETHQEREIPHQGGGIPQQGGIPLQEGETHQEREIPLQGGGNPQQERGTPQQGREIDQNQGHHQGKLIPLDIKGSMVDLDQGLHTLGITIEDLQGFSYATTERELEKKFAKFGRVTRVRVVRDKRTGDSRGFGFLSLEKDEDADAAIRACDETEWNGRIILVEKSKAPAWSWILLYVGYGPITFLLSFLSVSTHESEIFYAKKNDILILQALARLSVATCQRLFMKDCKGTPYSIIGATNPNCKYHALNLGGWEGISPFPPLGYALVCRAVFVRLILIAHSLVQLR</sequence>
<keyword evidence="4" id="KW-0472">Membrane</keyword>
<accession>M8BJB0</accession>
<dbReference type="InterPro" id="IPR035979">
    <property type="entry name" value="RBD_domain_sf"/>
</dbReference>
<dbReference type="Pfam" id="PF00076">
    <property type="entry name" value="RRM_1"/>
    <property type="match status" value="1"/>
</dbReference>
<dbReference type="InterPro" id="IPR000504">
    <property type="entry name" value="RRM_dom"/>
</dbReference>
<feature type="compositionally biased region" description="Polar residues" evidence="3">
    <location>
        <begin position="231"/>
        <end position="243"/>
    </location>
</feature>
<dbReference type="GO" id="GO:0003723">
    <property type="term" value="F:RNA binding"/>
    <property type="evidence" value="ECO:0007669"/>
    <property type="project" value="UniProtKB-UniRule"/>
</dbReference>
<feature type="compositionally biased region" description="Polar residues" evidence="3">
    <location>
        <begin position="319"/>
        <end position="329"/>
    </location>
</feature>
<dbReference type="InterPro" id="IPR012677">
    <property type="entry name" value="Nucleotide-bd_a/b_plait_sf"/>
</dbReference>
<feature type="region of interest" description="Disordered" evidence="3">
    <location>
        <begin position="453"/>
        <end position="639"/>
    </location>
</feature>
<proteinExistence type="predicted"/>
<evidence type="ECO:0000256" key="4">
    <source>
        <dbReference type="SAM" id="Phobius"/>
    </source>
</evidence>
<feature type="region of interest" description="Disordered" evidence="3">
    <location>
        <begin position="227"/>
        <end position="262"/>
    </location>
</feature>
<dbReference type="InterPro" id="IPR052462">
    <property type="entry name" value="SLIRP/GR-RBP-like"/>
</dbReference>
<feature type="compositionally biased region" description="Basic and acidic residues" evidence="3">
    <location>
        <begin position="453"/>
        <end position="469"/>
    </location>
</feature>
<feature type="transmembrane region" description="Helical" evidence="4">
    <location>
        <begin position="745"/>
        <end position="770"/>
    </location>
</feature>